<keyword evidence="4" id="KW-1185">Reference proteome</keyword>
<evidence type="ECO:0000256" key="1">
    <source>
        <dbReference type="SAM" id="MobiDB-lite"/>
    </source>
</evidence>
<gene>
    <name evidence="3" type="ORF">SI8410_09011960</name>
</gene>
<feature type="region of interest" description="Disordered" evidence="1">
    <location>
        <begin position="455"/>
        <end position="554"/>
    </location>
</feature>
<feature type="compositionally biased region" description="Basic and acidic residues" evidence="1">
    <location>
        <begin position="169"/>
        <end position="183"/>
    </location>
</feature>
<dbReference type="SUPFAM" id="SSF46934">
    <property type="entry name" value="UBA-like"/>
    <property type="match status" value="1"/>
</dbReference>
<feature type="compositionally biased region" description="Polar residues" evidence="1">
    <location>
        <begin position="315"/>
        <end position="328"/>
    </location>
</feature>
<feature type="compositionally biased region" description="Basic and acidic residues" evidence="1">
    <location>
        <begin position="121"/>
        <end position="162"/>
    </location>
</feature>
<feature type="region of interest" description="Disordered" evidence="1">
    <location>
        <begin position="315"/>
        <end position="340"/>
    </location>
</feature>
<dbReference type="PANTHER" id="PTHR47070:SF2">
    <property type="entry name" value="OS06G0206100 PROTEIN"/>
    <property type="match status" value="1"/>
</dbReference>
<dbReference type="OrthoDB" id="657470at2759"/>
<proteinExistence type="predicted"/>
<feature type="domain" description="GBF-interacting protein 1 N-terminal" evidence="2">
    <location>
        <begin position="18"/>
        <end position="75"/>
    </location>
</feature>
<dbReference type="Proteomes" id="UP000663760">
    <property type="component" value="Chromosome 9"/>
</dbReference>
<accession>A0A7I8KUU8</accession>
<dbReference type="Pfam" id="PF06972">
    <property type="entry name" value="GIP1_N"/>
    <property type="match status" value="1"/>
</dbReference>
<evidence type="ECO:0000259" key="2">
    <source>
        <dbReference type="Pfam" id="PF06972"/>
    </source>
</evidence>
<organism evidence="3 4">
    <name type="scientific">Spirodela intermedia</name>
    <name type="common">Intermediate duckweed</name>
    <dbReference type="NCBI Taxonomy" id="51605"/>
    <lineage>
        <taxon>Eukaryota</taxon>
        <taxon>Viridiplantae</taxon>
        <taxon>Streptophyta</taxon>
        <taxon>Embryophyta</taxon>
        <taxon>Tracheophyta</taxon>
        <taxon>Spermatophyta</taxon>
        <taxon>Magnoliopsida</taxon>
        <taxon>Liliopsida</taxon>
        <taxon>Araceae</taxon>
        <taxon>Lemnoideae</taxon>
        <taxon>Spirodela</taxon>
    </lineage>
</organism>
<name>A0A7I8KUU8_SPIIN</name>
<dbReference type="EMBL" id="LR746272">
    <property type="protein sequence ID" value="CAA7401282.1"/>
    <property type="molecule type" value="Genomic_DNA"/>
</dbReference>
<sequence>MVAGSRADGAVQQYKLSSKIQATINSIREIVGAHSDAEILAVLRETNMDPNETAQKLLYQDPFHEVKRRRDKKKENTGFKGSVEPKVHADYPVQWAKTHTPVDRSHRMGSFARNQSPGIGREFRVVRDNRENQNVNRDLKPEVPHRSVLGHERVGTSFREKSSSGNQDNENHSNARTGEKFSSERINSSKAGDHGKVADTSDLYRRSTLEAGTTMTKSLLQVQKGVDPGSHSHSEILVISSSSSGVYASSSDPVHVPSPDSRSAGTVGAIRREVGVVGGRRHSSERPASHSSYSNNSFSLPLLAKDISTTADSEGYSKVSQLNQSPASESVVPGSRPFSSHQYQNKFHQQSLGHQKASQINMEWRPKSSQKSRIVDTGVIEAGPASSPTENSSNLEVAALSDRLSEANVFDSKHVIIPQHLRVPEAERAGLTFGSFGSGFDSGKGFQSYAAVEAPANEPSVRTSVSVPVGSSEDLSLGDQTDLVDGQTRTSQSSSPSSAAESERAHLEKIDAPSPGNTGNFTDIGLVQSQSASFDEPEQEQMQHPPSLPNFSEAYDPQHSYEMQFFGSGMEDSVHGQRLSSPPEALGQHIAISSPASTVAMVQHQAALAQQQPVLYPQLHLSHYPNFVPYRQILSPMYVPPMAIPNYSASPAYPHPSSGSSYLLMPGGNSHLAAAGGGMKYAASQYKPLPAGNPTAYANYTSPAGYALSATGTIGGGSGLDDVSRIKYKDSNLYVPGPQAEASEIWIQTQRDLPNMHSAAPFYNMSGQAPHAAYLPTPTGHASFNAAAQSSHVQFPGVYHHPAQPGPISSPHHLVHQQVVPPAVGGGVGVAAPGPQVGSYQQPQVSHLNWTGNF</sequence>
<dbReference type="AlphaFoldDB" id="A0A7I8KUU8"/>
<dbReference type="InterPro" id="IPR009060">
    <property type="entry name" value="UBA-like_sf"/>
</dbReference>
<dbReference type="PANTHER" id="PTHR47070">
    <property type="entry name" value="HYDROXYPROLINE-RICH GLYCOPROTEIN-LIKE"/>
    <property type="match status" value="1"/>
</dbReference>
<dbReference type="InterPro" id="IPR009719">
    <property type="entry name" value="GIP1_N"/>
</dbReference>
<reference evidence="3" key="1">
    <citation type="submission" date="2020-02" db="EMBL/GenBank/DDBJ databases">
        <authorList>
            <person name="Scholz U."/>
            <person name="Mascher M."/>
            <person name="Fiebig A."/>
        </authorList>
    </citation>
    <scope>NUCLEOTIDE SEQUENCE</scope>
</reference>
<feature type="region of interest" description="Disordered" evidence="1">
    <location>
        <begin position="101"/>
        <end position="199"/>
    </location>
</feature>
<evidence type="ECO:0000313" key="4">
    <source>
        <dbReference type="Proteomes" id="UP000663760"/>
    </source>
</evidence>
<evidence type="ECO:0000313" key="3">
    <source>
        <dbReference type="EMBL" id="CAA7401282.1"/>
    </source>
</evidence>
<protein>
    <recommendedName>
        <fullName evidence="2">GBF-interacting protein 1 N-terminal domain-containing protein</fullName>
    </recommendedName>
</protein>
<feature type="compositionally biased region" description="Basic and acidic residues" evidence="1">
    <location>
        <begin position="501"/>
        <end position="511"/>
    </location>
</feature>
<feature type="compositionally biased region" description="Low complexity" evidence="1">
    <location>
        <begin position="487"/>
        <end position="500"/>
    </location>
</feature>
<feature type="compositionally biased region" description="Polar residues" evidence="1">
    <location>
        <begin position="515"/>
        <end position="533"/>
    </location>
</feature>